<feature type="compositionally biased region" description="Pro residues" evidence="1">
    <location>
        <begin position="16"/>
        <end position="28"/>
    </location>
</feature>
<evidence type="ECO:0000313" key="4">
    <source>
        <dbReference type="Proteomes" id="UP000275408"/>
    </source>
</evidence>
<keyword evidence="4" id="KW-1185">Reference proteome</keyword>
<comment type="caution">
    <text evidence="3">The sequence shown here is derived from an EMBL/GenBank/DDBJ whole genome shotgun (WGS) entry which is preliminary data.</text>
</comment>
<reference evidence="3 4" key="1">
    <citation type="journal article" date="2018" name="Sci. Rep.">
        <title>Comparative analysis of the Pocillopora damicornis genome highlights role of immune system in coral evolution.</title>
        <authorList>
            <person name="Cunning R."/>
            <person name="Bay R.A."/>
            <person name="Gillette P."/>
            <person name="Baker A.C."/>
            <person name="Traylor-Knowles N."/>
        </authorList>
    </citation>
    <scope>NUCLEOTIDE SEQUENCE [LARGE SCALE GENOMIC DNA]</scope>
    <source>
        <strain evidence="3">RSMAS</strain>
        <tissue evidence="3">Whole animal</tissue>
    </source>
</reference>
<dbReference type="AlphaFoldDB" id="A0A3M6UMH0"/>
<evidence type="ECO:0000256" key="2">
    <source>
        <dbReference type="SAM" id="Phobius"/>
    </source>
</evidence>
<dbReference type="Proteomes" id="UP000275408">
    <property type="component" value="Unassembled WGS sequence"/>
</dbReference>
<feature type="compositionally biased region" description="Pro residues" evidence="1">
    <location>
        <begin position="63"/>
        <end position="79"/>
    </location>
</feature>
<proteinExistence type="predicted"/>
<keyword evidence="2" id="KW-1133">Transmembrane helix</keyword>
<evidence type="ECO:0000313" key="3">
    <source>
        <dbReference type="EMBL" id="RMX54877.1"/>
    </source>
</evidence>
<gene>
    <name evidence="3" type="ORF">pdam_00015115</name>
</gene>
<protein>
    <submittedName>
        <fullName evidence="3">Uncharacterized protein</fullName>
    </submittedName>
</protein>
<dbReference type="EMBL" id="RCHS01001168">
    <property type="protein sequence ID" value="RMX54877.1"/>
    <property type="molecule type" value="Genomic_DNA"/>
</dbReference>
<keyword evidence="2" id="KW-0472">Membrane</keyword>
<accession>A0A3M6UMH0</accession>
<keyword evidence="2" id="KW-0812">Transmembrane</keyword>
<organism evidence="3 4">
    <name type="scientific">Pocillopora damicornis</name>
    <name type="common">Cauliflower coral</name>
    <name type="synonym">Millepora damicornis</name>
    <dbReference type="NCBI Taxonomy" id="46731"/>
    <lineage>
        <taxon>Eukaryota</taxon>
        <taxon>Metazoa</taxon>
        <taxon>Cnidaria</taxon>
        <taxon>Anthozoa</taxon>
        <taxon>Hexacorallia</taxon>
        <taxon>Scleractinia</taxon>
        <taxon>Astrocoeniina</taxon>
        <taxon>Pocilloporidae</taxon>
        <taxon>Pocillopora</taxon>
    </lineage>
</organism>
<name>A0A3M6UMH0_POCDA</name>
<feature type="region of interest" description="Disordered" evidence="1">
    <location>
        <begin position="1"/>
        <end position="79"/>
    </location>
</feature>
<feature type="transmembrane region" description="Helical" evidence="2">
    <location>
        <begin position="273"/>
        <end position="292"/>
    </location>
</feature>
<evidence type="ECO:0000256" key="1">
    <source>
        <dbReference type="SAM" id="MobiDB-lite"/>
    </source>
</evidence>
<sequence length="304" mass="32146">MTMQQVHAPPSVNYNQPPPEGYNLPPPAGYNQLPPAGYNQPPPAGCDQLPPGVGQAPPAYLSYPPPTNQYPPPPEQAQPAPMPVKINAKQPNEMTLAPMELLCFLFEVLPTASTTVIVPTVGPIVQTALFTLFSSCSCSHASGVDWARNARTTTNVTVASSTVIANASVVCLLVPVRTSTNVDGARNAVIANASVVRLLVPAHTTTNVDGARNAEMGNALIVRLVIIRPTTNVTLGRIVVGEFVPYTMVGATQLFQSLLSTRLSSSPSSFQSYSAAAVLVACTIFIVHPVLWSSPANSHNNKPY</sequence>